<keyword evidence="3 5" id="KW-0597">Phosphoprotein</keyword>
<comment type="subcellular location">
    <subcellularLocation>
        <location evidence="3">Cytoplasm</location>
    </subcellularLocation>
</comment>
<dbReference type="EC" id="3.1.1.61" evidence="3"/>
<evidence type="ECO:0000313" key="8">
    <source>
        <dbReference type="EMBL" id="MFC3882553.1"/>
    </source>
</evidence>
<dbReference type="Gene3D" id="3.40.50.2300">
    <property type="match status" value="1"/>
</dbReference>
<evidence type="ECO:0000259" key="7">
    <source>
        <dbReference type="PROSITE" id="PS50122"/>
    </source>
</evidence>
<evidence type="ECO:0000256" key="2">
    <source>
        <dbReference type="ARBA" id="ARBA00048267"/>
    </source>
</evidence>
<feature type="active site" evidence="3 4">
    <location>
        <position position="308"/>
    </location>
</feature>
<feature type="domain" description="CheB-type methylesterase" evidence="7">
    <location>
        <begin position="172"/>
        <end position="366"/>
    </location>
</feature>
<dbReference type="CDD" id="cd16432">
    <property type="entry name" value="CheB_Rec"/>
    <property type="match status" value="1"/>
</dbReference>
<dbReference type="CDD" id="cd17541">
    <property type="entry name" value="REC_CheB-like"/>
    <property type="match status" value="1"/>
</dbReference>
<dbReference type="SUPFAM" id="SSF52738">
    <property type="entry name" value="Methylesterase CheB, C-terminal domain"/>
    <property type="match status" value="1"/>
</dbReference>
<dbReference type="EMBL" id="JBHRZT010000020">
    <property type="protein sequence ID" value="MFC3882553.1"/>
    <property type="molecule type" value="Genomic_DNA"/>
</dbReference>
<name>A0ABV8AX48_9BACI</name>
<dbReference type="InterPro" id="IPR008248">
    <property type="entry name" value="CheB-like"/>
</dbReference>
<keyword evidence="3" id="KW-0963">Cytoplasm</keyword>
<keyword evidence="1 3" id="KW-0378">Hydrolase</keyword>
<evidence type="ECO:0000256" key="3">
    <source>
        <dbReference type="HAMAP-Rule" id="MF_00099"/>
    </source>
</evidence>
<comment type="caution">
    <text evidence="8">The sequence shown here is derived from an EMBL/GenBank/DDBJ whole genome shotgun (WGS) entry which is preliminary data.</text>
</comment>
<dbReference type="GO" id="GO:0008984">
    <property type="term" value="F:protein-glutamate methylesterase activity"/>
    <property type="evidence" value="ECO:0007669"/>
    <property type="project" value="UniProtKB-EC"/>
</dbReference>
<dbReference type="EC" id="3.5.1.44" evidence="3"/>
<comment type="catalytic activity">
    <reaction evidence="3">
        <text>L-glutaminyl-[protein] + H2O = L-glutamyl-[protein] + NH4(+)</text>
        <dbReference type="Rhea" id="RHEA:16441"/>
        <dbReference type="Rhea" id="RHEA-COMP:10207"/>
        <dbReference type="Rhea" id="RHEA-COMP:10208"/>
        <dbReference type="ChEBI" id="CHEBI:15377"/>
        <dbReference type="ChEBI" id="CHEBI:28938"/>
        <dbReference type="ChEBI" id="CHEBI:29973"/>
        <dbReference type="ChEBI" id="CHEBI:30011"/>
        <dbReference type="EC" id="3.5.1.44"/>
    </reaction>
</comment>
<keyword evidence="3 4" id="KW-0145">Chemotaxis</keyword>
<dbReference type="PANTHER" id="PTHR42872:SF3">
    <property type="entry name" value="PROTEIN-GLUTAMATE METHYLESTERASE_PROTEIN-GLUTAMINE GLUTAMINASE 1"/>
    <property type="match status" value="1"/>
</dbReference>
<comment type="similarity">
    <text evidence="3">Belongs to the CheB family.</text>
</comment>
<proteinExistence type="inferred from homology"/>
<keyword evidence="9" id="KW-1185">Reference proteome</keyword>
<organism evidence="8 9">
    <name type="scientific">Bacillus songklensis</name>
    <dbReference type="NCBI Taxonomy" id="1069116"/>
    <lineage>
        <taxon>Bacteria</taxon>
        <taxon>Bacillati</taxon>
        <taxon>Bacillota</taxon>
        <taxon>Bacilli</taxon>
        <taxon>Bacillales</taxon>
        <taxon>Bacillaceae</taxon>
        <taxon>Bacillus</taxon>
    </lineage>
</organism>
<dbReference type="Pfam" id="PF00072">
    <property type="entry name" value="Response_reg"/>
    <property type="match status" value="1"/>
</dbReference>
<dbReference type="HAMAP" id="MF_00099">
    <property type="entry name" value="CheB_chemtxs"/>
    <property type="match status" value="1"/>
</dbReference>
<dbReference type="Gene3D" id="3.40.50.180">
    <property type="entry name" value="Methylesterase CheB, C-terminal domain"/>
    <property type="match status" value="1"/>
</dbReference>
<feature type="active site" evidence="3 4">
    <location>
        <position position="185"/>
    </location>
</feature>
<dbReference type="InterPro" id="IPR035909">
    <property type="entry name" value="CheB_C"/>
</dbReference>
<gene>
    <name evidence="3" type="primary">cheB</name>
    <name evidence="8" type="ORF">ACFOU2_03260</name>
</gene>
<accession>A0ABV8AX48</accession>
<reference evidence="9" key="1">
    <citation type="journal article" date="2019" name="Int. J. Syst. Evol. Microbiol.">
        <title>The Global Catalogue of Microorganisms (GCM) 10K type strain sequencing project: providing services to taxonomists for standard genome sequencing and annotation.</title>
        <authorList>
            <consortium name="The Broad Institute Genomics Platform"/>
            <consortium name="The Broad Institute Genome Sequencing Center for Infectious Disease"/>
            <person name="Wu L."/>
            <person name="Ma J."/>
        </authorList>
    </citation>
    <scope>NUCLEOTIDE SEQUENCE [LARGE SCALE GENOMIC DNA]</scope>
    <source>
        <strain evidence="9">CCUG 61889</strain>
    </source>
</reference>
<evidence type="ECO:0000256" key="5">
    <source>
        <dbReference type="PROSITE-ProRule" id="PRU00169"/>
    </source>
</evidence>
<comment type="domain">
    <text evidence="3">Contains a C-terminal catalytic domain, and an N-terminal region which modulates catalytic activity.</text>
</comment>
<dbReference type="PROSITE" id="PS50122">
    <property type="entry name" value="CHEB"/>
    <property type="match status" value="1"/>
</dbReference>
<dbReference type="PROSITE" id="PS50110">
    <property type="entry name" value="RESPONSE_REGULATORY"/>
    <property type="match status" value="1"/>
</dbReference>
<dbReference type="PIRSF" id="PIRSF000876">
    <property type="entry name" value="RR_chemtxs_CheB"/>
    <property type="match status" value="1"/>
</dbReference>
<feature type="modified residue" description="4-aspartylphosphate" evidence="3 5">
    <location>
        <position position="56"/>
    </location>
</feature>
<evidence type="ECO:0000259" key="6">
    <source>
        <dbReference type="PROSITE" id="PS50110"/>
    </source>
</evidence>
<protein>
    <recommendedName>
        <fullName evidence="3">Protein-glutamate methylesterase/protein-glutamine glutaminase</fullName>
        <ecNumber evidence="3">3.1.1.61</ecNumber>
        <ecNumber evidence="3">3.5.1.44</ecNumber>
    </recommendedName>
</protein>
<evidence type="ECO:0000313" key="9">
    <source>
        <dbReference type="Proteomes" id="UP001595752"/>
    </source>
</evidence>
<evidence type="ECO:0000256" key="4">
    <source>
        <dbReference type="PROSITE-ProRule" id="PRU00050"/>
    </source>
</evidence>
<dbReference type="RefSeq" id="WP_377912140.1">
    <property type="nucleotide sequence ID" value="NZ_JBHRZT010000020.1"/>
</dbReference>
<dbReference type="InterPro" id="IPR001789">
    <property type="entry name" value="Sig_transdc_resp-reg_receiver"/>
</dbReference>
<feature type="active site" evidence="3 4">
    <location>
        <position position="212"/>
    </location>
</feature>
<dbReference type="SMART" id="SM00448">
    <property type="entry name" value="REC"/>
    <property type="match status" value="1"/>
</dbReference>
<comment type="function">
    <text evidence="3">Involved in chemotaxis. Part of a chemotaxis signal transduction system that modulates chemotaxis in response to various stimuli. Catalyzes the demethylation of specific methylglutamate residues introduced into the chemoreceptors (methyl-accepting chemotaxis proteins or MCP) by CheR. Also mediates the irreversible deamidation of specific glutamine residues to glutamic acid.</text>
</comment>
<sequence>MKKINVLIVDDSAFMRKLIMDFLEEDDRIQVIGTARNGQDALKKIEELHPDVVTLDVEMPVMNGLETLKRIMKTNPIPVVMLSSTTYGGAYNTVLAMQYGAVDFIAKPSGAISLDLHKVKEQLVKKVVLASKANLHAFRMDESLSFSQTTSFLSDKNSSIELYPSSDNRVIPVKVAKSIVCIGTSTGGPKALQEVLTHLPKGLGAPILIVQHMPPGFTKSLASRLNSLSDLNVKEAEDGEIFQRDTAYIAPGGYHLTVRKMGTALTAHLNESEPRKGHRPSVDVLFESISQLKDYKKIAVILTGMGADGTEGLKTLKSVGNTVAIAESEETSIVYGMPKSAIGTGLVDEVQPLTFISNTISQYLQT</sequence>
<dbReference type="Pfam" id="PF01339">
    <property type="entry name" value="CheB_methylest"/>
    <property type="match status" value="1"/>
</dbReference>
<comment type="catalytic activity">
    <reaction evidence="2 3">
        <text>[protein]-L-glutamate 5-O-methyl ester + H2O = L-glutamyl-[protein] + methanol + H(+)</text>
        <dbReference type="Rhea" id="RHEA:23236"/>
        <dbReference type="Rhea" id="RHEA-COMP:10208"/>
        <dbReference type="Rhea" id="RHEA-COMP:10311"/>
        <dbReference type="ChEBI" id="CHEBI:15377"/>
        <dbReference type="ChEBI" id="CHEBI:15378"/>
        <dbReference type="ChEBI" id="CHEBI:17790"/>
        <dbReference type="ChEBI" id="CHEBI:29973"/>
        <dbReference type="ChEBI" id="CHEBI:82795"/>
        <dbReference type="EC" id="3.1.1.61"/>
    </reaction>
</comment>
<dbReference type="InterPro" id="IPR000673">
    <property type="entry name" value="Sig_transdc_resp-reg_Me-estase"/>
</dbReference>
<feature type="domain" description="Response regulatory" evidence="6">
    <location>
        <begin position="5"/>
        <end position="122"/>
    </location>
</feature>
<dbReference type="InterPro" id="IPR011006">
    <property type="entry name" value="CheY-like_superfamily"/>
</dbReference>
<dbReference type="PANTHER" id="PTHR42872">
    <property type="entry name" value="PROTEIN-GLUTAMATE METHYLESTERASE/PROTEIN-GLUTAMINE GLUTAMINASE"/>
    <property type="match status" value="1"/>
</dbReference>
<dbReference type="SUPFAM" id="SSF52172">
    <property type="entry name" value="CheY-like"/>
    <property type="match status" value="1"/>
</dbReference>
<evidence type="ECO:0000256" key="1">
    <source>
        <dbReference type="ARBA" id="ARBA00022801"/>
    </source>
</evidence>
<comment type="PTM">
    <text evidence="3">Phosphorylated by CheA. Phosphorylation of the N-terminal regulatory domain activates the methylesterase activity.</text>
</comment>
<dbReference type="NCBIfam" id="NF001965">
    <property type="entry name" value="PRK00742.1"/>
    <property type="match status" value="1"/>
</dbReference>
<dbReference type="Proteomes" id="UP001595752">
    <property type="component" value="Unassembled WGS sequence"/>
</dbReference>